<proteinExistence type="predicted"/>
<dbReference type="Pfam" id="PF04700">
    <property type="entry name" value="Baculo_gp41"/>
    <property type="match status" value="1"/>
</dbReference>
<dbReference type="EMBL" id="MH923363">
    <property type="protein sequence ID" value="QBQ01645.1"/>
    <property type="molecule type" value="Genomic_DNA"/>
</dbReference>
<accession>A0AAF1D299</accession>
<dbReference type="InterPro" id="IPR006790">
    <property type="entry name" value="Baculovirus_Gp41"/>
</dbReference>
<keyword evidence="2" id="KW-1185">Reference proteome</keyword>
<sequence>MENITWNSLTNMINMYRGNNTAQLAPEEIGTLNFVRDIFIKSDPVSVTATKRFENDQQLIDYYRNLEKKYSNRDESNVTNESIFNKSFIISNIMKSYADKFYKRRLNLGAAHLSDVVRYQMANAITQNKPLPIITNDATDDYIKLLYHKAPMPNNLNVLFESKINENVNLIRAVFDNLVADLLTGAYNGYYLKHCLSPETQRSAYRFRDNITFLVNAPLTLSTNIYDLIENVVANKNPEHDYTPFLQHQYPVYSLENALSNMALENEAMRRAVIQQLHIKYNALPGGGGDVQS</sequence>
<dbReference type="Proteomes" id="UP000831479">
    <property type="component" value="Segment"/>
</dbReference>
<reference evidence="1" key="1">
    <citation type="journal article" date="2019" name="Genomics">
        <title>Genome sequence analysis and organization of the Hyphantria cunea granulovirus (HycuGV-Hc1) from Turkey.</title>
        <authorList>
            <person name="Gencer D."/>
            <person name="Bayramoglu Z."/>
            <person name="Nalcacioglu R."/>
            <person name="Demirbag Z."/>
            <person name="Demir I."/>
        </authorList>
    </citation>
    <scope>NUCLEOTIDE SEQUENCE</scope>
    <source>
        <strain evidence="1">Hc1</strain>
    </source>
</reference>
<evidence type="ECO:0000313" key="2">
    <source>
        <dbReference type="Proteomes" id="UP000831479"/>
    </source>
</evidence>
<dbReference type="GO" id="GO:0044423">
    <property type="term" value="C:virion component"/>
    <property type="evidence" value="ECO:0007669"/>
    <property type="project" value="InterPro"/>
</dbReference>
<evidence type="ECO:0000313" key="1">
    <source>
        <dbReference type="EMBL" id="QBQ01645.1"/>
    </source>
</evidence>
<protein>
    <submittedName>
        <fullName evidence="1">Gp41</fullName>
    </submittedName>
</protein>
<name>A0AAF1D299_9BBAC</name>
<organism evidence="1 2">
    <name type="scientific">Hyphantria cunea granulovirus</name>
    <dbReference type="NCBI Taxonomy" id="307448"/>
    <lineage>
        <taxon>Viruses</taxon>
        <taxon>Viruses incertae sedis</taxon>
        <taxon>Naldaviricetes</taxon>
        <taxon>Lefavirales</taxon>
        <taxon>Baculoviridae</taxon>
        <taxon>Betabaculovirus</taxon>
        <taxon>Betabaculovirus hycuneae</taxon>
    </lineage>
</organism>
<dbReference type="GO" id="GO:0005198">
    <property type="term" value="F:structural molecule activity"/>
    <property type="evidence" value="ECO:0007669"/>
    <property type="project" value="InterPro"/>
</dbReference>
<gene>
    <name evidence="1" type="ORF">HycuGV_00092</name>
</gene>